<evidence type="ECO:0000256" key="8">
    <source>
        <dbReference type="ARBA" id="ARBA00022842"/>
    </source>
</evidence>
<dbReference type="InterPro" id="IPR003959">
    <property type="entry name" value="ATPase_AAA_core"/>
</dbReference>
<sequence>MDKTEKEGGLNNHADPILTLIGNSKNESKTWKSSLKSDETVSQYLKPHSAVNKLPQEEYRHLAGLFNQAQEWKEPELGGNSFNRTGPMSNEVTVQKEQESNTWNDYSDNWPGGHIKNQASLRTPVSQTPNQHGSHNWKPDHSNSIIQGIGVNGKEGKYPWNRVSRGVNNHSASFGGVQGLPQGRGLANTFNGGGGGPARQPDHGRRGRQSSNRPWRGRGNHPWNKREEHAGTEAEQFSADSRGSCFRTASHQLLLEQQKKFGRGGGVGVGAASYGSGSRSLGIRKSVSSKFAPPVRKEDEYGSDEIMRRCLPQGSSRSTAAEDSPYADLLIDPRLANIDAKMVEMIMNEIMDSGPDVTWDDIAGLKLAKSTIKEIVVWPMLRPDIFTGLRGPPKGLLLFGPPGTGKTMIGKCIACQSGSTFFSISASSLTSKWVGEGEKMVRAMFAVARCHQPAVIFIDEIDSLLTQRSDSEHESSRRIKTEFLVQLDGATTESEERLLVVGATNRPQELDEAARRRLVKKLYIPLPDHQARQQITEKLMASQSHTLMPDDINYICKLTEGYSGADMANLCREAALGPIRSISFDDIHHISVEQVRAITLDDFVKALSCIKASVSDKDLHMYEEWNKKFGISSR</sequence>
<keyword evidence="6" id="KW-0378">Hydrolase</keyword>
<dbReference type="InterPro" id="IPR050304">
    <property type="entry name" value="MT-severing_AAA_ATPase"/>
</dbReference>
<keyword evidence="4" id="KW-0479">Metal-binding</keyword>
<dbReference type="GO" id="GO:0000070">
    <property type="term" value="P:mitotic sister chromatid segregation"/>
    <property type="evidence" value="ECO:0007669"/>
    <property type="project" value="UniProtKB-ARBA"/>
</dbReference>
<dbReference type="Pfam" id="PF00004">
    <property type="entry name" value="AAA"/>
    <property type="match status" value="1"/>
</dbReference>
<feature type="compositionally biased region" description="Basic and acidic residues" evidence="13">
    <location>
        <begin position="26"/>
        <end position="39"/>
    </location>
</feature>
<feature type="region of interest" description="Disordered" evidence="13">
    <location>
        <begin position="1"/>
        <end position="39"/>
    </location>
</feature>
<dbReference type="GO" id="GO:0005813">
    <property type="term" value="C:centrosome"/>
    <property type="evidence" value="ECO:0007669"/>
    <property type="project" value="UniProtKB-ARBA"/>
</dbReference>
<dbReference type="GO" id="GO:0046872">
    <property type="term" value="F:metal ion binding"/>
    <property type="evidence" value="ECO:0007669"/>
    <property type="project" value="UniProtKB-KW"/>
</dbReference>
<dbReference type="GO" id="GO:0016887">
    <property type="term" value="F:ATP hydrolysis activity"/>
    <property type="evidence" value="ECO:0007669"/>
    <property type="project" value="InterPro"/>
</dbReference>
<evidence type="ECO:0000256" key="6">
    <source>
        <dbReference type="ARBA" id="ARBA00022801"/>
    </source>
</evidence>
<proteinExistence type="inferred from homology"/>
<feature type="region of interest" description="Disordered" evidence="13">
    <location>
        <begin position="124"/>
        <end position="144"/>
    </location>
</feature>
<organism evidence="15">
    <name type="scientific">Scylla olivacea</name>
    <name type="common">Orange mud crab</name>
    <name type="synonym">Cancer olivacea</name>
    <dbReference type="NCBI Taxonomy" id="85551"/>
    <lineage>
        <taxon>Eukaryota</taxon>
        <taxon>Metazoa</taxon>
        <taxon>Ecdysozoa</taxon>
        <taxon>Arthropoda</taxon>
        <taxon>Crustacea</taxon>
        <taxon>Multicrustacea</taxon>
        <taxon>Malacostraca</taxon>
        <taxon>Eumalacostraca</taxon>
        <taxon>Eucarida</taxon>
        <taxon>Decapoda</taxon>
        <taxon>Pleocyemata</taxon>
        <taxon>Brachyura</taxon>
        <taxon>Eubrachyura</taxon>
        <taxon>Portunoidea</taxon>
        <taxon>Portunidae</taxon>
        <taxon>Portuninae</taxon>
        <taxon>Scylla</taxon>
    </lineage>
</organism>
<evidence type="ECO:0000256" key="12">
    <source>
        <dbReference type="RuleBase" id="RU003651"/>
    </source>
</evidence>
<dbReference type="Gene3D" id="3.40.50.300">
    <property type="entry name" value="P-loop containing nucleotide triphosphate hydrolases"/>
    <property type="match status" value="1"/>
</dbReference>
<name>A0A0P4WL62_SCYOL</name>
<evidence type="ECO:0000256" key="3">
    <source>
        <dbReference type="ARBA" id="ARBA00006914"/>
    </source>
</evidence>
<dbReference type="GO" id="GO:0005634">
    <property type="term" value="C:nucleus"/>
    <property type="evidence" value="ECO:0007669"/>
    <property type="project" value="UniProtKB-SubCell"/>
</dbReference>
<dbReference type="Pfam" id="PF09336">
    <property type="entry name" value="Vps4_C"/>
    <property type="match status" value="1"/>
</dbReference>
<evidence type="ECO:0000256" key="7">
    <source>
        <dbReference type="ARBA" id="ARBA00022840"/>
    </source>
</evidence>
<dbReference type="FunFam" id="3.40.50.300:FF:000093">
    <property type="entry name" value="Fidgetin-like 1"/>
    <property type="match status" value="1"/>
</dbReference>
<evidence type="ECO:0000256" key="11">
    <source>
        <dbReference type="ARBA" id="ARBA00049360"/>
    </source>
</evidence>
<feature type="compositionally biased region" description="Polar residues" evidence="13">
    <location>
        <begin position="124"/>
        <end position="134"/>
    </location>
</feature>
<dbReference type="PROSITE" id="PS00674">
    <property type="entry name" value="AAA"/>
    <property type="match status" value="1"/>
</dbReference>
<comment type="catalytic activity">
    <reaction evidence="11">
        <text>ATP + H2O = ADP + phosphate + H(+)</text>
        <dbReference type="Rhea" id="RHEA:13065"/>
        <dbReference type="ChEBI" id="CHEBI:15377"/>
        <dbReference type="ChEBI" id="CHEBI:15378"/>
        <dbReference type="ChEBI" id="CHEBI:30616"/>
        <dbReference type="ChEBI" id="CHEBI:43474"/>
        <dbReference type="ChEBI" id="CHEBI:456216"/>
    </reaction>
</comment>
<dbReference type="Pfam" id="PF17862">
    <property type="entry name" value="AAA_lid_3"/>
    <property type="match status" value="1"/>
</dbReference>
<dbReference type="InterPro" id="IPR047858">
    <property type="entry name" value="FIGNL1_ATPase"/>
</dbReference>
<dbReference type="InterPro" id="IPR041569">
    <property type="entry name" value="AAA_lid_3"/>
</dbReference>
<evidence type="ECO:0000256" key="5">
    <source>
        <dbReference type="ARBA" id="ARBA00022741"/>
    </source>
</evidence>
<evidence type="ECO:0000256" key="1">
    <source>
        <dbReference type="ARBA" id="ARBA00001946"/>
    </source>
</evidence>
<keyword evidence="9" id="KW-0539">Nucleus</keyword>
<dbReference type="InterPro" id="IPR003960">
    <property type="entry name" value="ATPase_AAA_CS"/>
</dbReference>
<protein>
    <recommendedName>
        <fullName evidence="10">Fidgetin-like protein 1</fullName>
    </recommendedName>
</protein>
<dbReference type="GO" id="GO:0008568">
    <property type="term" value="F:microtubule severing ATPase activity"/>
    <property type="evidence" value="ECO:0007669"/>
    <property type="project" value="UniProtKB-ARBA"/>
</dbReference>
<dbReference type="GO" id="GO:0031114">
    <property type="term" value="P:regulation of microtubule depolymerization"/>
    <property type="evidence" value="ECO:0007669"/>
    <property type="project" value="UniProtKB-ARBA"/>
</dbReference>
<keyword evidence="8" id="KW-0460">Magnesium</keyword>
<dbReference type="FunFam" id="1.10.8.60:FF:000022">
    <property type="entry name" value="Fidgetin like 1"/>
    <property type="match status" value="1"/>
</dbReference>
<keyword evidence="7 12" id="KW-0067">ATP-binding</keyword>
<reference evidence="15" key="1">
    <citation type="submission" date="2015-09" db="EMBL/GenBank/DDBJ databases">
        <title>Scylla olivacea transcriptome.</title>
        <authorList>
            <person name="Ikhwanuddin M."/>
        </authorList>
    </citation>
    <scope>NUCLEOTIDE SEQUENCE</scope>
</reference>
<keyword evidence="5 12" id="KW-0547">Nucleotide-binding</keyword>
<comment type="cofactor">
    <cofactor evidence="1">
        <name>Mg(2+)</name>
        <dbReference type="ChEBI" id="CHEBI:18420"/>
    </cofactor>
</comment>
<comment type="similarity">
    <text evidence="3 12">Belongs to the AAA ATPase family.</text>
</comment>
<comment type="subcellular location">
    <subcellularLocation>
        <location evidence="2">Nucleus</location>
    </subcellularLocation>
</comment>
<feature type="region of interest" description="Disordered" evidence="13">
    <location>
        <begin position="172"/>
        <end position="240"/>
    </location>
</feature>
<evidence type="ECO:0000256" key="13">
    <source>
        <dbReference type="SAM" id="MobiDB-lite"/>
    </source>
</evidence>
<dbReference type="SUPFAM" id="SSF52540">
    <property type="entry name" value="P-loop containing nucleoside triphosphate hydrolases"/>
    <property type="match status" value="1"/>
</dbReference>
<evidence type="ECO:0000313" key="15">
    <source>
        <dbReference type="EMBL" id="JAI62002.1"/>
    </source>
</evidence>
<dbReference type="EMBL" id="GDRN01081539">
    <property type="protein sequence ID" value="JAI62002.1"/>
    <property type="molecule type" value="Transcribed_RNA"/>
</dbReference>
<dbReference type="CDD" id="cd19525">
    <property type="entry name" value="RecA-like_Figl-1"/>
    <property type="match status" value="1"/>
</dbReference>
<dbReference type="GO" id="GO:0005524">
    <property type="term" value="F:ATP binding"/>
    <property type="evidence" value="ECO:0007669"/>
    <property type="project" value="UniProtKB-KW"/>
</dbReference>
<evidence type="ECO:0000256" key="10">
    <source>
        <dbReference type="ARBA" id="ARBA00035694"/>
    </source>
</evidence>
<evidence type="ECO:0000259" key="14">
    <source>
        <dbReference type="SMART" id="SM00382"/>
    </source>
</evidence>
<evidence type="ECO:0000256" key="9">
    <source>
        <dbReference type="ARBA" id="ARBA00023242"/>
    </source>
</evidence>
<accession>A0A0P4WL62</accession>
<dbReference type="SMART" id="SM00382">
    <property type="entry name" value="AAA"/>
    <property type="match status" value="1"/>
</dbReference>
<dbReference type="InterPro" id="IPR015415">
    <property type="entry name" value="Spast_Vps4_C"/>
</dbReference>
<dbReference type="InterPro" id="IPR003593">
    <property type="entry name" value="AAA+_ATPase"/>
</dbReference>
<dbReference type="PANTHER" id="PTHR23074">
    <property type="entry name" value="AAA DOMAIN-CONTAINING"/>
    <property type="match status" value="1"/>
</dbReference>
<dbReference type="Gene3D" id="1.10.8.60">
    <property type="match status" value="1"/>
</dbReference>
<dbReference type="PANTHER" id="PTHR23074:SF17">
    <property type="entry name" value="FIDGETIN-LIKE PROTEIN 1"/>
    <property type="match status" value="1"/>
</dbReference>
<dbReference type="InterPro" id="IPR027417">
    <property type="entry name" value="P-loop_NTPase"/>
</dbReference>
<evidence type="ECO:0000256" key="2">
    <source>
        <dbReference type="ARBA" id="ARBA00004123"/>
    </source>
</evidence>
<dbReference type="AlphaFoldDB" id="A0A0P4WL62"/>
<dbReference type="GO" id="GO:0051013">
    <property type="term" value="P:microtubule severing"/>
    <property type="evidence" value="ECO:0007669"/>
    <property type="project" value="UniProtKB-ARBA"/>
</dbReference>
<feature type="domain" description="AAA+ ATPase" evidence="14">
    <location>
        <begin position="392"/>
        <end position="528"/>
    </location>
</feature>
<evidence type="ECO:0000256" key="4">
    <source>
        <dbReference type="ARBA" id="ARBA00022723"/>
    </source>
</evidence>